<dbReference type="InterPro" id="IPR011992">
    <property type="entry name" value="EF-hand-dom_pair"/>
</dbReference>
<dbReference type="FunFam" id="1.10.510.10:FF:000571">
    <property type="entry name" value="Maternal embryonic leucine zipper kinase"/>
    <property type="match status" value="1"/>
</dbReference>
<dbReference type="SMART" id="SM00220">
    <property type="entry name" value="S_TKc"/>
    <property type="match status" value="1"/>
</dbReference>
<comment type="catalytic activity">
    <reaction evidence="7">
        <text>L-threonyl-[protein] + ATP = O-phospho-L-threonyl-[protein] + ADP + H(+)</text>
        <dbReference type="Rhea" id="RHEA:46608"/>
        <dbReference type="Rhea" id="RHEA-COMP:11060"/>
        <dbReference type="Rhea" id="RHEA-COMP:11605"/>
        <dbReference type="ChEBI" id="CHEBI:15378"/>
        <dbReference type="ChEBI" id="CHEBI:30013"/>
        <dbReference type="ChEBI" id="CHEBI:30616"/>
        <dbReference type="ChEBI" id="CHEBI:61977"/>
        <dbReference type="ChEBI" id="CHEBI:456216"/>
        <dbReference type="EC" id="2.7.11.1"/>
    </reaction>
</comment>
<dbReference type="SUPFAM" id="SSF47473">
    <property type="entry name" value="EF-hand"/>
    <property type="match status" value="1"/>
</dbReference>
<dbReference type="PROSITE" id="PS50011">
    <property type="entry name" value="PROTEIN_KINASE_DOM"/>
    <property type="match status" value="1"/>
</dbReference>
<evidence type="ECO:0000256" key="3">
    <source>
        <dbReference type="ARBA" id="ARBA00022679"/>
    </source>
</evidence>
<keyword evidence="2" id="KW-0723">Serine/threonine-protein kinase</keyword>
<dbReference type="GO" id="GO:0005509">
    <property type="term" value="F:calcium ion binding"/>
    <property type="evidence" value="ECO:0007669"/>
    <property type="project" value="InterPro"/>
</dbReference>
<dbReference type="PANTHER" id="PTHR43895">
    <property type="entry name" value="CALCIUM/CALMODULIN-DEPENDENT PROTEIN KINASE KINASE-RELATED"/>
    <property type="match status" value="1"/>
</dbReference>
<dbReference type="InterPro" id="IPR000719">
    <property type="entry name" value="Prot_kinase_dom"/>
</dbReference>
<dbReference type="VEuPathDB" id="TriTrypDB:TRSC58_00186"/>
<comment type="caution">
    <text evidence="12">The sequence shown here is derived from an EMBL/GenBank/DDBJ whole genome shotgun (WGS) entry which is preliminary data.</text>
</comment>
<dbReference type="InterPro" id="IPR002048">
    <property type="entry name" value="EF_hand_dom"/>
</dbReference>
<dbReference type="PANTHER" id="PTHR43895:SF32">
    <property type="entry name" value="SERINE_THREONINE-PROTEIN KINASE CHK1"/>
    <property type="match status" value="1"/>
</dbReference>
<evidence type="ECO:0000256" key="9">
    <source>
        <dbReference type="PROSITE-ProRule" id="PRU10141"/>
    </source>
</evidence>
<dbReference type="SUPFAM" id="SSF56112">
    <property type="entry name" value="Protein kinase-like (PK-like)"/>
    <property type="match status" value="1"/>
</dbReference>
<proteinExistence type="predicted"/>
<keyword evidence="4 9" id="KW-0547">Nucleotide-binding</keyword>
<dbReference type="RefSeq" id="XP_029235236.1">
    <property type="nucleotide sequence ID" value="XM_029384895.1"/>
</dbReference>
<dbReference type="GeneID" id="40332068"/>
<dbReference type="EC" id="2.7.11.1" evidence="1"/>
<dbReference type="Proteomes" id="UP000283634">
    <property type="component" value="Unassembled WGS sequence"/>
</dbReference>
<evidence type="ECO:0000256" key="2">
    <source>
        <dbReference type="ARBA" id="ARBA00022527"/>
    </source>
</evidence>
<dbReference type="CDD" id="cd00051">
    <property type="entry name" value="EFh"/>
    <property type="match status" value="1"/>
</dbReference>
<evidence type="ECO:0000313" key="13">
    <source>
        <dbReference type="Proteomes" id="UP000283634"/>
    </source>
</evidence>
<evidence type="ECO:0000259" key="10">
    <source>
        <dbReference type="PROSITE" id="PS50011"/>
    </source>
</evidence>
<dbReference type="Pfam" id="PF13499">
    <property type="entry name" value="EF-hand_7"/>
    <property type="match status" value="1"/>
</dbReference>
<feature type="domain" description="Protein kinase" evidence="10">
    <location>
        <begin position="14"/>
        <end position="274"/>
    </location>
</feature>
<gene>
    <name evidence="12" type="ORF">TraAM80_08135</name>
</gene>
<dbReference type="PROSITE" id="PS50222">
    <property type="entry name" value="EF_HAND_2"/>
    <property type="match status" value="1"/>
</dbReference>
<protein>
    <recommendedName>
        <fullName evidence="1">non-specific serine/threonine protein kinase</fullName>
        <ecNumber evidence="1">2.7.11.1</ecNumber>
    </recommendedName>
</protein>
<dbReference type="InterPro" id="IPR008271">
    <property type="entry name" value="Ser/Thr_kinase_AS"/>
</dbReference>
<dbReference type="FunFam" id="3.30.200.20:FF:000042">
    <property type="entry name" value="Aurora kinase A"/>
    <property type="match status" value="1"/>
</dbReference>
<dbReference type="GO" id="GO:0005524">
    <property type="term" value="F:ATP binding"/>
    <property type="evidence" value="ECO:0007669"/>
    <property type="project" value="UniProtKB-UniRule"/>
</dbReference>
<dbReference type="Gene3D" id="1.10.510.10">
    <property type="entry name" value="Transferase(Phosphotransferase) domain 1"/>
    <property type="match status" value="1"/>
</dbReference>
<dbReference type="Gene3D" id="1.10.238.10">
    <property type="entry name" value="EF-hand"/>
    <property type="match status" value="2"/>
</dbReference>
<name>A0A422N215_TRYRA</name>
<evidence type="ECO:0000256" key="6">
    <source>
        <dbReference type="ARBA" id="ARBA00022840"/>
    </source>
</evidence>
<dbReference type="OrthoDB" id="541276at2759"/>
<dbReference type="EMBL" id="MKGL01000382">
    <property type="protein sequence ID" value="RNE99501.1"/>
    <property type="molecule type" value="Genomic_DNA"/>
</dbReference>
<keyword evidence="6 9" id="KW-0067">ATP-binding</keyword>
<dbReference type="CDD" id="cd14003">
    <property type="entry name" value="STKc_AMPK-like"/>
    <property type="match status" value="1"/>
</dbReference>
<evidence type="ECO:0000313" key="12">
    <source>
        <dbReference type="EMBL" id="RNE99501.1"/>
    </source>
</evidence>
<evidence type="ECO:0000256" key="7">
    <source>
        <dbReference type="ARBA" id="ARBA00047899"/>
    </source>
</evidence>
<dbReference type="OMA" id="MHRHKLD"/>
<dbReference type="Pfam" id="PF00069">
    <property type="entry name" value="Pkinase"/>
    <property type="match status" value="1"/>
</dbReference>
<keyword evidence="5" id="KW-0418">Kinase</keyword>
<feature type="domain" description="EF-hand" evidence="11">
    <location>
        <begin position="447"/>
        <end position="484"/>
    </location>
</feature>
<dbReference type="GO" id="GO:0004674">
    <property type="term" value="F:protein serine/threonine kinase activity"/>
    <property type="evidence" value="ECO:0007669"/>
    <property type="project" value="UniProtKB-KW"/>
</dbReference>
<reference evidence="12 13" key="1">
    <citation type="journal article" date="2018" name="BMC Genomics">
        <title>Genomic comparison of Trypanosoma conorhini and Trypanosoma rangeli to Trypanosoma cruzi strains of high and low virulence.</title>
        <authorList>
            <person name="Bradwell K.R."/>
            <person name="Koparde V.N."/>
            <person name="Matveyev A.V."/>
            <person name="Serrano M.G."/>
            <person name="Alves J.M."/>
            <person name="Parikh H."/>
            <person name="Huang B."/>
            <person name="Lee V."/>
            <person name="Espinosa-Alvarez O."/>
            <person name="Ortiz P.A."/>
            <person name="Costa-Martins A.G."/>
            <person name="Teixeira M.M."/>
            <person name="Buck G.A."/>
        </authorList>
    </citation>
    <scope>NUCLEOTIDE SEQUENCE [LARGE SCALE GENOMIC DNA]</scope>
    <source>
        <strain evidence="12 13">AM80</strain>
    </source>
</reference>
<evidence type="ECO:0000256" key="8">
    <source>
        <dbReference type="ARBA" id="ARBA00048679"/>
    </source>
</evidence>
<sequence>MAIGATPKHLGSTVELYHLLGSGGFGKVYFAYESKRETNVAVKVIDKTVVDNFGIKDYVDREIEVMRRLRHKHVVKLLDVVESAKAYNLVMELAPNGELFDKIVTLERFDEKTARLYFQQLISVVHYCHSLNIAHRDLKAENLLLGERNELKVCDWGLARYTKEGQSLNEPPILFHSLAGSIDYQAPEVFSRQGYEGFACDMWSCGVILFFMICGYLPFADVTDAETKGRILKCKYNARNRFLSQEASDLIAHLLQVDPKDRYDTLAVVANPWFQVDLDPSLFPDTTPVTPSSPNSPMNDGTFKQIYTPTEGYEGCYSLSTENMDRIHQAFVTCNVGGTGLLSKDEVRDALIKLNDCHPVPNEEVEKFMSKFSLDEHGRISEAEFTLGYINHRDLGKKYDIDRMAKLFDCKLENEFVEELRRAFNELDVKHMGLITPESLKDLNLELTEEDIKDFFDVIDPDNKGTRAITFEKFIDICLRLDKFKEHPFIQAIRRSDKLFNFIDRNLFHQYLGTGFKVRGRPRYICDLLKSKQKELSTQFEGNARGTIYATYTESNKVVLYVGVRLIAIVEGYTKVAPYRIAGRTTVFHHWFLELRKELMKEILGCEHDIAVKGKPELI</sequence>
<dbReference type="PROSITE" id="PS00108">
    <property type="entry name" value="PROTEIN_KINASE_ST"/>
    <property type="match status" value="1"/>
</dbReference>
<keyword evidence="13" id="KW-1185">Reference proteome</keyword>
<dbReference type="InterPro" id="IPR011009">
    <property type="entry name" value="Kinase-like_dom_sf"/>
</dbReference>
<dbReference type="InterPro" id="IPR017441">
    <property type="entry name" value="Protein_kinase_ATP_BS"/>
</dbReference>
<evidence type="ECO:0000259" key="11">
    <source>
        <dbReference type="PROSITE" id="PS50222"/>
    </source>
</evidence>
<dbReference type="GO" id="GO:0007165">
    <property type="term" value="P:signal transduction"/>
    <property type="evidence" value="ECO:0007669"/>
    <property type="project" value="TreeGrafter"/>
</dbReference>
<organism evidence="12 13">
    <name type="scientific">Trypanosoma rangeli</name>
    <dbReference type="NCBI Taxonomy" id="5698"/>
    <lineage>
        <taxon>Eukaryota</taxon>
        <taxon>Discoba</taxon>
        <taxon>Euglenozoa</taxon>
        <taxon>Kinetoplastea</taxon>
        <taxon>Metakinetoplastina</taxon>
        <taxon>Trypanosomatida</taxon>
        <taxon>Trypanosomatidae</taxon>
        <taxon>Trypanosoma</taxon>
        <taxon>Herpetosoma</taxon>
    </lineage>
</organism>
<feature type="binding site" evidence="9">
    <location>
        <position position="43"/>
    </location>
    <ligand>
        <name>ATP</name>
        <dbReference type="ChEBI" id="CHEBI:30616"/>
    </ligand>
</feature>
<keyword evidence="3 12" id="KW-0808">Transferase</keyword>
<evidence type="ECO:0000256" key="1">
    <source>
        <dbReference type="ARBA" id="ARBA00012513"/>
    </source>
</evidence>
<evidence type="ECO:0000256" key="4">
    <source>
        <dbReference type="ARBA" id="ARBA00022741"/>
    </source>
</evidence>
<evidence type="ECO:0000256" key="5">
    <source>
        <dbReference type="ARBA" id="ARBA00022777"/>
    </source>
</evidence>
<dbReference type="AlphaFoldDB" id="A0A422N215"/>
<dbReference type="PROSITE" id="PS00107">
    <property type="entry name" value="PROTEIN_KINASE_ATP"/>
    <property type="match status" value="1"/>
</dbReference>
<comment type="catalytic activity">
    <reaction evidence="8">
        <text>L-seryl-[protein] + ATP = O-phospho-L-seryl-[protein] + ADP + H(+)</text>
        <dbReference type="Rhea" id="RHEA:17989"/>
        <dbReference type="Rhea" id="RHEA-COMP:9863"/>
        <dbReference type="Rhea" id="RHEA-COMP:11604"/>
        <dbReference type="ChEBI" id="CHEBI:15378"/>
        <dbReference type="ChEBI" id="CHEBI:29999"/>
        <dbReference type="ChEBI" id="CHEBI:30616"/>
        <dbReference type="ChEBI" id="CHEBI:83421"/>
        <dbReference type="ChEBI" id="CHEBI:456216"/>
        <dbReference type="EC" id="2.7.11.1"/>
    </reaction>
</comment>
<accession>A0A422N215</accession>